<gene>
    <name evidence="2" type="ORF">E2C01_066270</name>
</gene>
<feature type="transmembrane region" description="Helical" evidence="1">
    <location>
        <begin position="123"/>
        <end position="141"/>
    </location>
</feature>
<dbReference type="OrthoDB" id="6347324at2759"/>
<keyword evidence="3" id="KW-1185">Reference proteome</keyword>
<accession>A0A5B7HRV8</accession>
<evidence type="ECO:0000313" key="3">
    <source>
        <dbReference type="Proteomes" id="UP000324222"/>
    </source>
</evidence>
<dbReference type="EMBL" id="VSRR010033879">
    <property type="protein sequence ID" value="MPC71977.1"/>
    <property type="molecule type" value="Genomic_DNA"/>
</dbReference>
<feature type="transmembrane region" description="Helical" evidence="1">
    <location>
        <begin position="235"/>
        <end position="257"/>
    </location>
</feature>
<dbReference type="Proteomes" id="UP000324222">
    <property type="component" value="Unassembled WGS sequence"/>
</dbReference>
<keyword evidence="1" id="KW-0472">Membrane</keyword>
<protein>
    <submittedName>
        <fullName evidence="2">Uncharacterized protein</fullName>
    </submittedName>
</protein>
<keyword evidence="1" id="KW-1133">Transmembrane helix</keyword>
<evidence type="ECO:0000256" key="1">
    <source>
        <dbReference type="SAM" id="Phobius"/>
    </source>
</evidence>
<feature type="transmembrane region" description="Helical" evidence="1">
    <location>
        <begin position="161"/>
        <end position="181"/>
    </location>
</feature>
<dbReference type="AlphaFoldDB" id="A0A5B7HRV8"/>
<name>A0A5B7HRV8_PORTR</name>
<organism evidence="2 3">
    <name type="scientific">Portunus trituberculatus</name>
    <name type="common">Swimming crab</name>
    <name type="synonym">Neptunus trituberculatus</name>
    <dbReference type="NCBI Taxonomy" id="210409"/>
    <lineage>
        <taxon>Eukaryota</taxon>
        <taxon>Metazoa</taxon>
        <taxon>Ecdysozoa</taxon>
        <taxon>Arthropoda</taxon>
        <taxon>Crustacea</taxon>
        <taxon>Multicrustacea</taxon>
        <taxon>Malacostraca</taxon>
        <taxon>Eumalacostraca</taxon>
        <taxon>Eucarida</taxon>
        <taxon>Decapoda</taxon>
        <taxon>Pleocyemata</taxon>
        <taxon>Brachyura</taxon>
        <taxon>Eubrachyura</taxon>
        <taxon>Portunoidea</taxon>
        <taxon>Portunidae</taxon>
        <taxon>Portuninae</taxon>
        <taxon>Portunus</taxon>
    </lineage>
</organism>
<evidence type="ECO:0000313" key="2">
    <source>
        <dbReference type="EMBL" id="MPC71977.1"/>
    </source>
</evidence>
<keyword evidence="1" id="KW-0812">Transmembrane</keyword>
<feature type="transmembrane region" description="Helical" evidence="1">
    <location>
        <begin position="88"/>
        <end position="111"/>
    </location>
</feature>
<reference evidence="2 3" key="1">
    <citation type="submission" date="2019-05" db="EMBL/GenBank/DDBJ databases">
        <title>Another draft genome of Portunus trituberculatus and its Hox gene families provides insights of decapod evolution.</title>
        <authorList>
            <person name="Jeong J.-H."/>
            <person name="Song I."/>
            <person name="Kim S."/>
            <person name="Choi T."/>
            <person name="Kim D."/>
            <person name="Ryu S."/>
            <person name="Kim W."/>
        </authorList>
    </citation>
    <scope>NUCLEOTIDE SEQUENCE [LARGE SCALE GENOMIC DNA]</scope>
    <source>
        <tissue evidence="2">Muscle</tissue>
    </source>
</reference>
<sequence>MGDPTRQDGITPGSDIPGVVALTPASTERVFKEFFSTVLNDLMRQPPSKSEVVNVTAIMKEFSAQVKSTSEAHTPVLFFARPESPDTMAVALAGSWAVVVMTALLIGKCVTTTPKNFCAASPTLLYAHGIRTLVLLLLTLIQAGACGEAALRYHHSQAPHVLLIPAHVLALFTTLLTWILYHHLERWQCGGGVGVGVGIWLCGTCVGGVRVWQAVGLGGVPPMLVYPTLSLACGALQFLLCCLDVVAFLHWVSVCWGEEEVWRGMGMA</sequence>
<feature type="transmembrane region" description="Helical" evidence="1">
    <location>
        <begin position="193"/>
        <end position="215"/>
    </location>
</feature>
<proteinExistence type="predicted"/>
<comment type="caution">
    <text evidence="2">The sequence shown here is derived from an EMBL/GenBank/DDBJ whole genome shotgun (WGS) entry which is preliminary data.</text>
</comment>